<keyword evidence="1" id="KW-0808">Transferase</keyword>
<dbReference type="Pfam" id="PF00069">
    <property type="entry name" value="Pkinase"/>
    <property type="match status" value="1"/>
</dbReference>
<dbReference type="Gene3D" id="1.10.510.10">
    <property type="entry name" value="Transferase(Phosphotransferase) domain 1"/>
    <property type="match status" value="1"/>
</dbReference>
<dbReference type="STRING" id="1122154.SAMN02746068_01949"/>
<dbReference type="CDD" id="cd00180">
    <property type="entry name" value="PKc"/>
    <property type="match status" value="1"/>
</dbReference>
<dbReference type="SMART" id="SM00219">
    <property type="entry name" value="TyrKc"/>
    <property type="match status" value="1"/>
</dbReference>
<proteinExistence type="inferred from homology"/>
<dbReference type="EMBL" id="FPKS01000015">
    <property type="protein sequence ID" value="SFZ76397.1"/>
    <property type="molecule type" value="Genomic_DNA"/>
</dbReference>
<accession>A0A1K2HI66</accession>
<evidence type="ECO:0000259" key="11">
    <source>
        <dbReference type="PROSITE" id="PS50011"/>
    </source>
</evidence>
<evidence type="ECO:0000256" key="1">
    <source>
        <dbReference type="ARBA" id="ARBA00022679"/>
    </source>
</evidence>
<gene>
    <name evidence="12" type="ORF">RR45_GL000959</name>
    <name evidence="13" type="ORF">SAMN02746068_01949</name>
</gene>
<dbReference type="SUPFAM" id="SSF56112">
    <property type="entry name" value="Protein kinase-like (PK-like)"/>
    <property type="match status" value="1"/>
</dbReference>
<dbReference type="AlphaFoldDB" id="A0A1K2HI66"/>
<dbReference type="PANTHER" id="PTHR48013:SF9">
    <property type="entry name" value="DUAL SPECIFICITY MITOGEN-ACTIVATED PROTEIN KINASE KINASE 5"/>
    <property type="match status" value="1"/>
</dbReference>
<dbReference type="InterPro" id="IPR017441">
    <property type="entry name" value="Protein_kinase_ATP_BS"/>
</dbReference>
<dbReference type="PROSITE" id="PS00107">
    <property type="entry name" value="PROTEIN_KINASE_ATP"/>
    <property type="match status" value="1"/>
</dbReference>
<evidence type="ECO:0000313" key="14">
    <source>
        <dbReference type="Proteomes" id="UP000185655"/>
    </source>
</evidence>
<feature type="domain" description="Protein kinase" evidence="11">
    <location>
        <begin position="158"/>
        <end position="398"/>
    </location>
</feature>
<evidence type="ECO:0000256" key="7">
    <source>
        <dbReference type="ARBA" id="ARBA00049014"/>
    </source>
</evidence>
<keyword evidence="4 10" id="KW-0067">ATP-binding</keyword>
<comment type="catalytic activity">
    <reaction evidence="7">
        <text>L-seryl-[protein] + ATP = O-phospho-L-seryl-[protein] + ADP + H(+)</text>
        <dbReference type="Rhea" id="RHEA:17989"/>
        <dbReference type="Rhea" id="RHEA-COMP:9863"/>
        <dbReference type="Rhea" id="RHEA-COMP:11604"/>
        <dbReference type="ChEBI" id="CHEBI:15378"/>
        <dbReference type="ChEBI" id="CHEBI:29999"/>
        <dbReference type="ChEBI" id="CHEBI:30616"/>
        <dbReference type="ChEBI" id="CHEBI:83421"/>
        <dbReference type="ChEBI" id="CHEBI:456216"/>
        <dbReference type="EC" id="2.7.12.2"/>
    </reaction>
</comment>
<sequence>MISVNNNTKLLNGIVSIERDYQDYFGNEFAIDYEHLYKKQFDTRLSRLCSSLHHQLIENLIILNSSINGGGHYWANPSRDLIKAISLSNRFISNLKNSGENVVIAEYYNKVMKECRDFLSMSGGSTVPRDMKEVDIYYVLPIFEVTDTIQLPNKSSYNFQLKPIGSGSYASVYSYLDSSYNKTFAVKRAKDNISQKDLKRFYLEFETMKKLSSPYLLEVYSIDKSKNEYVMEYADMTLLTYITAQNQKLTFEERKSLCYQIIRGFEYLTEKGILHRDIAPNNILIKEYEDTKIVKIADFGNVKLSDNLLTSINTEVRGSFNDISGLQRIGFSNYDFRFEGFALSKLLYFVLTGRYRNFNKFNYSNLEQFMEKGTNPQLNQRFSDIYELKMLFSTITSK</sequence>
<feature type="binding site" evidence="10">
    <location>
        <position position="187"/>
    </location>
    <ligand>
        <name>ATP</name>
        <dbReference type="ChEBI" id="CHEBI:30616"/>
    </ligand>
</feature>
<dbReference type="PANTHER" id="PTHR48013">
    <property type="entry name" value="DUAL SPECIFICITY MITOGEN-ACTIVATED PROTEIN KINASE KINASE 5-RELATED"/>
    <property type="match status" value="1"/>
</dbReference>
<evidence type="ECO:0000256" key="10">
    <source>
        <dbReference type="PROSITE-ProRule" id="PRU10141"/>
    </source>
</evidence>
<evidence type="ECO:0000313" key="13">
    <source>
        <dbReference type="EMBL" id="SFZ76397.1"/>
    </source>
</evidence>
<evidence type="ECO:0000256" key="2">
    <source>
        <dbReference type="ARBA" id="ARBA00022741"/>
    </source>
</evidence>
<dbReference type="GO" id="GO:0005524">
    <property type="term" value="F:ATP binding"/>
    <property type="evidence" value="ECO:0007669"/>
    <property type="project" value="UniProtKB-UniRule"/>
</dbReference>
<dbReference type="PROSITE" id="PS00109">
    <property type="entry name" value="PROTEIN_KINASE_TYR"/>
    <property type="match status" value="1"/>
</dbReference>
<name>A0A1K2HI66_9LACT</name>
<dbReference type="InterPro" id="IPR000719">
    <property type="entry name" value="Prot_kinase_dom"/>
</dbReference>
<keyword evidence="2 10" id="KW-0547">Nucleotide-binding</keyword>
<dbReference type="OrthoDB" id="9788659at2"/>
<dbReference type="EMBL" id="JXJT01000020">
    <property type="protein sequence ID" value="PCS01886.1"/>
    <property type="molecule type" value="Genomic_DNA"/>
</dbReference>
<evidence type="ECO:0000313" key="12">
    <source>
        <dbReference type="EMBL" id="PCS01886.1"/>
    </source>
</evidence>
<dbReference type="GO" id="GO:0004713">
    <property type="term" value="F:protein tyrosine kinase activity"/>
    <property type="evidence" value="ECO:0007669"/>
    <property type="project" value="InterPro"/>
</dbReference>
<organism evidence="13 14">
    <name type="scientific">Pseudolactococcus chungangensis CAU 28 = DSM 22330</name>
    <dbReference type="NCBI Taxonomy" id="1122154"/>
    <lineage>
        <taxon>Bacteria</taxon>
        <taxon>Bacillati</taxon>
        <taxon>Bacillota</taxon>
        <taxon>Bacilli</taxon>
        <taxon>Lactobacillales</taxon>
        <taxon>Streptococcaceae</taxon>
        <taxon>Pseudolactococcus</taxon>
    </lineage>
</organism>
<reference evidence="12 15" key="1">
    <citation type="submission" date="2014-12" db="EMBL/GenBank/DDBJ databases">
        <title>Draft genome sequences of 10 type strains of Lactococcus.</title>
        <authorList>
            <person name="Sun Z."/>
            <person name="Zhong Z."/>
            <person name="Liu W."/>
            <person name="Zhang W."/>
            <person name="Zhang H."/>
        </authorList>
    </citation>
    <scope>NUCLEOTIDE SEQUENCE [LARGE SCALE GENOMIC DNA]</scope>
    <source>
        <strain evidence="12 15">DSM 22330</strain>
    </source>
</reference>
<keyword evidence="15" id="KW-1185">Reference proteome</keyword>
<dbReference type="InterPro" id="IPR008266">
    <property type="entry name" value="Tyr_kinase_AS"/>
</dbReference>
<evidence type="ECO:0000256" key="8">
    <source>
        <dbReference type="ARBA" id="ARBA00049299"/>
    </source>
</evidence>
<dbReference type="Proteomes" id="UP000218979">
    <property type="component" value="Unassembled WGS sequence"/>
</dbReference>
<evidence type="ECO:0000256" key="5">
    <source>
        <dbReference type="ARBA" id="ARBA00038035"/>
    </source>
</evidence>
<evidence type="ECO:0000256" key="9">
    <source>
        <dbReference type="ARBA" id="ARBA00051693"/>
    </source>
</evidence>
<dbReference type="GO" id="GO:0004674">
    <property type="term" value="F:protein serine/threonine kinase activity"/>
    <property type="evidence" value="ECO:0007669"/>
    <property type="project" value="UniProtKB-KW"/>
</dbReference>
<reference evidence="13 14" key="2">
    <citation type="submission" date="2016-11" db="EMBL/GenBank/DDBJ databases">
        <authorList>
            <person name="Jaros S."/>
            <person name="Januszkiewicz K."/>
            <person name="Wedrychowicz H."/>
        </authorList>
    </citation>
    <scope>NUCLEOTIDE SEQUENCE [LARGE SCALE GENOMIC DNA]</scope>
    <source>
        <strain evidence="13 14">DSM 22330</strain>
    </source>
</reference>
<dbReference type="PROSITE" id="PS50011">
    <property type="entry name" value="PROTEIN_KINASE_DOM"/>
    <property type="match status" value="1"/>
</dbReference>
<comment type="catalytic activity">
    <reaction evidence="9">
        <text>L-tyrosyl-[protein] + ATP = O-phospho-L-tyrosyl-[protein] + ADP + H(+)</text>
        <dbReference type="Rhea" id="RHEA:10596"/>
        <dbReference type="Rhea" id="RHEA-COMP:10136"/>
        <dbReference type="Rhea" id="RHEA-COMP:20101"/>
        <dbReference type="ChEBI" id="CHEBI:15378"/>
        <dbReference type="ChEBI" id="CHEBI:30616"/>
        <dbReference type="ChEBI" id="CHEBI:46858"/>
        <dbReference type="ChEBI" id="CHEBI:61978"/>
        <dbReference type="ChEBI" id="CHEBI:456216"/>
        <dbReference type="EC" id="2.7.12.2"/>
    </reaction>
</comment>
<comment type="similarity">
    <text evidence="5">Belongs to the protein kinase superfamily. STE Ser/Thr protein kinase family. MAP kinase kinase subfamily.</text>
</comment>
<keyword evidence="13" id="KW-0723">Serine/threonine-protein kinase</keyword>
<keyword evidence="3 13" id="KW-0418">Kinase</keyword>
<evidence type="ECO:0000313" key="15">
    <source>
        <dbReference type="Proteomes" id="UP000218979"/>
    </source>
</evidence>
<evidence type="ECO:0000256" key="3">
    <source>
        <dbReference type="ARBA" id="ARBA00022777"/>
    </source>
</evidence>
<dbReference type="Proteomes" id="UP000185655">
    <property type="component" value="Unassembled WGS sequence"/>
</dbReference>
<dbReference type="EC" id="2.7.12.2" evidence="6"/>
<dbReference type="InterPro" id="IPR011009">
    <property type="entry name" value="Kinase-like_dom_sf"/>
</dbReference>
<evidence type="ECO:0000256" key="6">
    <source>
        <dbReference type="ARBA" id="ARBA00038999"/>
    </source>
</evidence>
<protein>
    <recommendedName>
        <fullName evidence="6">mitogen-activated protein kinase kinase</fullName>
        <ecNumber evidence="6">2.7.12.2</ecNumber>
    </recommendedName>
</protein>
<dbReference type="InterPro" id="IPR020635">
    <property type="entry name" value="Tyr_kinase_cat_dom"/>
</dbReference>
<comment type="catalytic activity">
    <reaction evidence="8">
        <text>L-threonyl-[protein] + ATP = O-phospho-L-threonyl-[protein] + ADP + H(+)</text>
        <dbReference type="Rhea" id="RHEA:46608"/>
        <dbReference type="Rhea" id="RHEA-COMP:11060"/>
        <dbReference type="Rhea" id="RHEA-COMP:11605"/>
        <dbReference type="ChEBI" id="CHEBI:15378"/>
        <dbReference type="ChEBI" id="CHEBI:30013"/>
        <dbReference type="ChEBI" id="CHEBI:30616"/>
        <dbReference type="ChEBI" id="CHEBI:61977"/>
        <dbReference type="ChEBI" id="CHEBI:456216"/>
        <dbReference type="EC" id="2.7.12.2"/>
    </reaction>
</comment>
<dbReference type="RefSeq" id="WP_031367061.1">
    <property type="nucleotide sequence ID" value="NZ_FPKS01000015.1"/>
</dbReference>
<evidence type="ECO:0000256" key="4">
    <source>
        <dbReference type="ARBA" id="ARBA00022840"/>
    </source>
</evidence>